<keyword evidence="2" id="KW-0175">Coiled coil</keyword>
<dbReference type="Gene3D" id="3.20.20.80">
    <property type="entry name" value="Glycosidases"/>
    <property type="match status" value="1"/>
</dbReference>
<dbReference type="GO" id="GO:0016798">
    <property type="term" value="F:hydrolase activity, acting on glycosyl bonds"/>
    <property type="evidence" value="ECO:0007669"/>
    <property type="project" value="InterPro"/>
</dbReference>
<dbReference type="InterPro" id="IPR001119">
    <property type="entry name" value="SLH_dom"/>
</dbReference>
<protein>
    <recommendedName>
        <fullName evidence="3">SLH domain-containing protein</fullName>
    </recommendedName>
</protein>
<feature type="domain" description="SLH" evidence="3">
    <location>
        <begin position="86"/>
        <end position="144"/>
    </location>
</feature>
<keyword evidence="1" id="KW-0378">Hydrolase</keyword>
<dbReference type="SUPFAM" id="SSF51445">
    <property type="entry name" value="(Trans)glycosidases"/>
    <property type="match status" value="1"/>
</dbReference>
<dbReference type="PROSITE" id="PS51272">
    <property type="entry name" value="SLH"/>
    <property type="match status" value="3"/>
</dbReference>
<feature type="domain" description="SLH" evidence="3">
    <location>
        <begin position="145"/>
        <end position="208"/>
    </location>
</feature>
<evidence type="ECO:0000313" key="5">
    <source>
        <dbReference type="Proteomes" id="UP000245202"/>
    </source>
</evidence>
<dbReference type="InterPro" id="IPR003305">
    <property type="entry name" value="CenC_carb-bd"/>
</dbReference>
<evidence type="ECO:0000259" key="3">
    <source>
        <dbReference type="PROSITE" id="PS51272"/>
    </source>
</evidence>
<feature type="domain" description="SLH" evidence="3">
    <location>
        <begin position="22"/>
        <end position="85"/>
    </location>
</feature>
<dbReference type="PANTHER" id="PTHR43308">
    <property type="entry name" value="OUTER MEMBRANE PROTEIN ALPHA-RELATED"/>
    <property type="match status" value="1"/>
</dbReference>
<evidence type="ECO:0000313" key="4">
    <source>
        <dbReference type="EMBL" id="GBG10327.1"/>
    </source>
</evidence>
<dbReference type="Pfam" id="PF02018">
    <property type="entry name" value="CBM_4_9"/>
    <property type="match status" value="1"/>
</dbReference>
<keyword evidence="5" id="KW-1185">Reference proteome</keyword>
<gene>
    <name evidence="4" type="ORF">PAT3040_05056</name>
</gene>
<sequence length="1496" mass="162954">MIVSLFSTSIGTAADNTVKAGQGKNAFQDIQGHWAEESVASWLEQKLASGYTDGTFRPDQPINRGEFITLVNRAFQFEAMAEISFQDVAAGSWVYPEISKAVHAGYIVGFSDGTVGANSPLSREEAAVMISRLMQFDTSANLPGAAGFIDAANIANWSIGAVKAVAAAKIMQGNQAGAFMPKKTLTRAEAIVLLDRTVQFNQQTGQQDRSYSKPGTFGPGTDTEVEVVNGNVVIEVPGVTLRNLHIKGNLELAEGIGEGDVTLKKVTVDGTTVMNGGGAESVYLVQSNLQKVIIAKKSGQLRAVLDNNTRIAILIIQSSVVLDIPNGFIQELIIDKTAGISRAHGEARSSIEKLTADQVIAVTGKIRIKRAIINENGRGTTFEQRPEFVEGAGTVPVIAGNGGGSAVTPGPSPTPGPGSNIGIELVQNGGFEQLDAEGVPLHWGVIGNKWNEGISAASEAAKTGSYGVVIETAKANNPWVNQMFAVDEGATYELHSWFKSAGATGQVGFKIEFYSSEFMTDETLLQNYNHRALASEMDGQWHEMTTEVVAPPGSKYVAVFLRLYGIGKVYFDDASVKKIKDLPQVELLPNQNYYYKDLTAGQIRIRFTPRDGSMSGKTLDVKLTDPDGGKVLFSKNAAAASEWSAAFDPSVMTLNKSYVLSAEIRSVSGTLLERQEKKLQRLERPQSLPTSGPLMVDGEPFFPVIAYHANVPDYPLLQQIGVNTVQGVNGLTDDALKKMLDAAHANNLKMLVTLYEGMQVKENMERNIEIVTKFKDHPAVLGYMIMDEPKLNGINQAELLDAYEMIRSLDPIHPAYMVESELDAYRSTGQATDILVTDVYPYYSRNNQPISAVGDGVRKAVADVDGIKPVWTVLQTFLMPTTGWDYLPTITQVRNMGYQALLAGSKGLAFYSINDPGWRLPDSELWAGLQDFKNELPLFGELAMQGTKLSEHIDGPIQWGVWQKGTEQYAVAINTTQNVQSAEITLPQAGNYIELLHGAPVTQWSSGDNQLQVALQSEQAVIYRISPFSMSTAHMSDRLQEASAWIEDSAWSEMIASLQQNADSLRQELAEGEQQLDMAQTLTHTAAILNQITAAEAWVIDHAGEWDAETNPKLKDLFNELKNGMQRIIQAVLRVEAELSAEQIVANDTLELTVRLQNHSQDSFGNITVTITSSLDGVQPETKEWNELASGKETVFTQLIPIPAAALTGNYAVDVTVNYLYKDNELTTTLIKNIKISELLSAKIKPERMTLHTHGIYPFTLELSNHATRSVHAALGYTGEADQLSIALPPSADLEGQKTVIVNGNIVVPEGIALTEGIYELQIEVSAEGNVIKRIPLEIKTDPNQIYNPGFEISIPNTSSLDGWLLRPDTVWDHSVSHSGNSSIKILPNANNTWNVMSSTAGRTIDTEPGKKYMLSGWIKNDSKTGLIELGVREAGANDVSVKYSWAAASKSSDWTKYELPITVQPGTTKLWIYFKATADVDGPAWLDDVELREVP</sequence>
<proteinExistence type="predicted"/>
<dbReference type="InterPro" id="IPR017853">
    <property type="entry name" value="GH"/>
</dbReference>
<name>A0A2R5EUU3_9BACL</name>
<dbReference type="InterPro" id="IPR051465">
    <property type="entry name" value="Cell_Envelope_Struct_Comp"/>
</dbReference>
<dbReference type="SUPFAM" id="SSF49785">
    <property type="entry name" value="Galactose-binding domain-like"/>
    <property type="match status" value="1"/>
</dbReference>
<dbReference type="EMBL" id="BDQX01000315">
    <property type="protein sequence ID" value="GBG10327.1"/>
    <property type="molecule type" value="Genomic_DNA"/>
</dbReference>
<dbReference type="Pfam" id="PF00395">
    <property type="entry name" value="SLH"/>
    <property type="match status" value="3"/>
</dbReference>
<dbReference type="Gene3D" id="2.60.120.260">
    <property type="entry name" value="Galactose-binding domain-like"/>
    <property type="match status" value="2"/>
</dbReference>
<evidence type="ECO:0000256" key="1">
    <source>
        <dbReference type="ARBA" id="ARBA00022801"/>
    </source>
</evidence>
<comment type="caution">
    <text evidence="4">The sequence shown here is derived from an EMBL/GenBank/DDBJ whole genome shotgun (WGS) entry which is preliminary data.</text>
</comment>
<accession>A0A2R5EUU3</accession>
<dbReference type="PANTHER" id="PTHR43308:SF5">
    <property type="entry name" value="S-LAYER PROTEIN _ PEPTIDOGLYCAN ENDO-BETA-N-ACETYLGLUCOSAMINIDASE"/>
    <property type="match status" value="1"/>
</dbReference>
<organism evidence="4 5">
    <name type="scientific">Paenibacillus agaridevorans</name>
    <dbReference type="NCBI Taxonomy" id="171404"/>
    <lineage>
        <taxon>Bacteria</taxon>
        <taxon>Bacillati</taxon>
        <taxon>Bacillota</taxon>
        <taxon>Bacilli</taxon>
        <taxon>Bacillales</taxon>
        <taxon>Paenibacillaceae</taxon>
        <taxon>Paenibacillus</taxon>
    </lineage>
</organism>
<dbReference type="InterPro" id="IPR008979">
    <property type="entry name" value="Galactose-bd-like_sf"/>
</dbReference>
<reference evidence="4 5" key="1">
    <citation type="submission" date="2017-08" db="EMBL/GenBank/DDBJ databases">
        <title>Substantial Increase in Enzyme Production by Combined Drug-Resistance Mutations in Paenibacillus agaridevorans.</title>
        <authorList>
            <person name="Tanaka Y."/>
            <person name="Funane K."/>
            <person name="Hosaka T."/>
            <person name="Shiwa Y."/>
            <person name="Fujita N."/>
            <person name="Miyazaki T."/>
            <person name="Yoshikawa H."/>
            <person name="Murakami K."/>
            <person name="Kasahara K."/>
            <person name="Inaoka T."/>
            <person name="Hiraga Y."/>
            <person name="Ochi K."/>
        </authorList>
    </citation>
    <scope>NUCLEOTIDE SEQUENCE [LARGE SCALE GENOMIC DNA]</scope>
    <source>
        <strain evidence="4 5">T-3040</strain>
    </source>
</reference>
<evidence type="ECO:0000256" key="2">
    <source>
        <dbReference type="SAM" id="Coils"/>
    </source>
</evidence>
<feature type="coiled-coil region" evidence="2">
    <location>
        <begin position="1055"/>
        <end position="1082"/>
    </location>
</feature>
<dbReference type="Proteomes" id="UP000245202">
    <property type="component" value="Unassembled WGS sequence"/>
</dbReference>